<evidence type="ECO:0000259" key="3">
    <source>
        <dbReference type="Pfam" id="PF14951"/>
    </source>
</evidence>
<dbReference type="Proteomes" id="UP000507470">
    <property type="component" value="Unassembled WGS sequence"/>
</dbReference>
<sequence length="926" mass="104304">MFPSNFDVDSRKRKLNYSRKKIYHDQKLTTKTNIFKNSHVTKRIQNGRELQKESEAELEVENTIKWSSSEDDLSPVSDVEENSRLIQINSKYFENSDNETEAEGSSNCCKNSPQNEADLIEDTDSRSSFILSGSNTKSDKNVDIQESIESIEIPTSTEASATSSSPSQKAKVKASEWVKSLDMKTPTKQSPSPQVLLKEDSAKKKKKFTRNGLADQLYKLQIRERSAVRVWNHQTVSKEKVSSKSVIVKVLEYEMLYSLQLAKCQELIKTEGSSIGEEKEFYVLFSSEMAEEMNISIGTIVRICPPWQKLILQSMDRSVLLCTNFIRVEGSVDVVQQNPELSTIKMEWKCPCVTGLVKDYKQCPAYQFPCFPGIMLQCKDNKENRSTHVSGLPDHEQSLYMIQATQASTGTPTVSNSILESIDKSSKQTGVCFSALVHRVLCKTVPNSSTKRYSLLVEDGHGIMCEIQMPDNSEHLFGEVIKNGEGSPYIFTGLKVLARTTRDRDPALFSMIDTVWSGITATAVSEESETASGSSISQRLPPGFCYSMVEHDDTDLKITENTTIITAFKKIQLVSLDDLRKENGEICRFTMKVKLLAKLSNSDFFQFHINRFRYLLYITDDSLDHADYRIIKVKDTCIIQQPIGGTVVTKDVLHTNDNLICDCYSQILPSSFLQKLVKGTIYEIDESSAYSWDVCDQCGLDKLAEKANTKYLLYITDDSLDHADYRIIKVKDTCNIQQPIGGTVVTKDVLHTNGNLICDCYSQILPSSFLQKLGFELSTEDIIHPFSPPDLDKDSKLYDLCTVKGTIYEIDESSAYSWDVCDQCGLDKLAEKANTKELVCLGCKRVVKHPVTKMKMEIYASVTNLKSNRIKIDLLEETIQSLLPEDENDEEGYDIGSVLNSTVGPITCVVMKKTSNEIFLKEIRKS</sequence>
<organism evidence="4 5">
    <name type="scientific">Mytilus coruscus</name>
    <name type="common">Sea mussel</name>
    <dbReference type="NCBI Taxonomy" id="42192"/>
    <lineage>
        <taxon>Eukaryota</taxon>
        <taxon>Metazoa</taxon>
        <taxon>Spiralia</taxon>
        <taxon>Lophotrochozoa</taxon>
        <taxon>Mollusca</taxon>
        <taxon>Bivalvia</taxon>
        <taxon>Autobranchia</taxon>
        <taxon>Pteriomorphia</taxon>
        <taxon>Mytilida</taxon>
        <taxon>Mytiloidea</taxon>
        <taxon>Mytilidae</taxon>
        <taxon>Mytilinae</taxon>
        <taxon>Mytilus</taxon>
    </lineage>
</organism>
<feature type="region of interest" description="Disordered" evidence="1">
    <location>
        <begin position="151"/>
        <end position="203"/>
    </location>
</feature>
<dbReference type="OrthoDB" id="1914453at2759"/>
<feature type="compositionally biased region" description="Low complexity" evidence="1">
    <location>
        <begin position="154"/>
        <end position="167"/>
    </location>
</feature>
<proteinExistence type="predicted"/>
<dbReference type="PANTHER" id="PTHR34347">
    <property type="entry name" value="DNA REPAIR-SCAFFOLDING PROTEIN SPIDR"/>
    <property type="match status" value="1"/>
</dbReference>
<dbReference type="Pfam" id="PF14951">
    <property type="entry name" value="DUF4503"/>
    <property type="match status" value="3"/>
</dbReference>
<evidence type="ECO:0000256" key="1">
    <source>
        <dbReference type="SAM" id="MobiDB-lite"/>
    </source>
</evidence>
<feature type="domain" description="DUF4502" evidence="2">
    <location>
        <begin position="57"/>
        <end position="310"/>
    </location>
</feature>
<feature type="compositionally biased region" description="Polar residues" evidence="1">
    <location>
        <begin position="103"/>
        <end position="115"/>
    </location>
</feature>
<feature type="domain" description="DUF4503" evidence="3">
    <location>
        <begin position="677"/>
        <end position="714"/>
    </location>
</feature>
<dbReference type="InterPro" id="IPR053054">
    <property type="entry name" value="DNA_repair-scaffolding"/>
</dbReference>
<dbReference type="AlphaFoldDB" id="A0A6J8CP92"/>
<dbReference type="InterPro" id="IPR028026">
    <property type="entry name" value="DUF4502"/>
</dbReference>
<protein>
    <submittedName>
        <fullName evidence="4">SPIDR</fullName>
    </submittedName>
</protein>
<evidence type="ECO:0000313" key="5">
    <source>
        <dbReference type="Proteomes" id="UP000507470"/>
    </source>
</evidence>
<dbReference type="GO" id="GO:0005654">
    <property type="term" value="C:nucleoplasm"/>
    <property type="evidence" value="ECO:0007669"/>
    <property type="project" value="TreeGrafter"/>
</dbReference>
<keyword evidence="5" id="KW-1185">Reference proteome</keyword>
<feature type="region of interest" description="Disordered" evidence="1">
    <location>
        <begin position="90"/>
        <end position="115"/>
    </location>
</feature>
<dbReference type="EMBL" id="CACVKT020005775">
    <property type="protein sequence ID" value="CAC5397795.1"/>
    <property type="molecule type" value="Genomic_DNA"/>
</dbReference>
<dbReference type="PANTHER" id="PTHR34347:SF1">
    <property type="entry name" value="DNA REPAIR-SCAFFOLDING PROTEIN"/>
    <property type="match status" value="1"/>
</dbReference>
<feature type="domain" description="DUF4503" evidence="3">
    <location>
        <begin position="737"/>
        <end position="923"/>
    </location>
</feature>
<dbReference type="GO" id="GO:0000228">
    <property type="term" value="C:nuclear chromosome"/>
    <property type="evidence" value="ECO:0007669"/>
    <property type="project" value="TreeGrafter"/>
</dbReference>
<dbReference type="GO" id="GO:0000724">
    <property type="term" value="P:double-strand break repair via homologous recombination"/>
    <property type="evidence" value="ECO:0007669"/>
    <property type="project" value="TreeGrafter"/>
</dbReference>
<accession>A0A6J8CP92</accession>
<feature type="domain" description="DUF4503" evidence="3">
    <location>
        <begin position="459"/>
        <end position="634"/>
    </location>
</feature>
<gene>
    <name evidence="4" type="ORF">MCOR_32210</name>
</gene>
<dbReference type="GO" id="GO:0070202">
    <property type="term" value="P:regulation of establishment of protein localization to chromosome"/>
    <property type="evidence" value="ECO:0007669"/>
    <property type="project" value="TreeGrafter"/>
</dbReference>
<evidence type="ECO:0000313" key="4">
    <source>
        <dbReference type="EMBL" id="CAC5397795.1"/>
    </source>
</evidence>
<dbReference type="InterPro" id="IPR028032">
    <property type="entry name" value="DUF4503"/>
</dbReference>
<reference evidence="4 5" key="1">
    <citation type="submission" date="2020-06" db="EMBL/GenBank/DDBJ databases">
        <authorList>
            <person name="Li R."/>
            <person name="Bekaert M."/>
        </authorList>
    </citation>
    <scope>NUCLEOTIDE SEQUENCE [LARGE SCALE GENOMIC DNA]</scope>
    <source>
        <strain evidence="5">wild</strain>
    </source>
</reference>
<name>A0A6J8CP92_MYTCO</name>
<feature type="compositionally biased region" description="Basic and acidic residues" evidence="1">
    <location>
        <begin position="173"/>
        <end position="182"/>
    </location>
</feature>
<evidence type="ECO:0000259" key="2">
    <source>
        <dbReference type="Pfam" id="PF14950"/>
    </source>
</evidence>
<dbReference type="Pfam" id="PF14950">
    <property type="entry name" value="DUF4502"/>
    <property type="match status" value="1"/>
</dbReference>